<evidence type="ECO:0000313" key="9">
    <source>
        <dbReference type="EMBL" id="KNG80373.1"/>
    </source>
</evidence>
<dbReference type="GO" id="GO:0016020">
    <property type="term" value="C:membrane"/>
    <property type="evidence" value="ECO:0007669"/>
    <property type="project" value="UniProtKB-SubCell"/>
</dbReference>
<feature type="transmembrane region" description="Helical" evidence="7">
    <location>
        <begin position="28"/>
        <end position="54"/>
    </location>
</feature>
<feature type="domain" description="Major facilitator superfamily (MFS) profile" evidence="8">
    <location>
        <begin position="29"/>
        <end position="484"/>
    </location>
</feature>
<dbReference type="InterPro" id="IPR050930">
    <property type="entry name" value="MFS_Vesicular_Transporter"/>
</dbReference>
<feature type="transmembrane region" description="Helical" evidence="7">
    <location>
        <begin position="458"/>
        <end position="478"/>
    </location>
</feature>
<evidence type="ECO:0000256" key="5">
    <source>
        <dbReference type="ARBA" id="ARBA00022989"/>
    </source>
</evidence>
<dbReference type="Gene3D" id="1.20.1250.20">
    <property type="entry name" value="MFS general substrate transporter like domains"/>
    <property type="match status" value="2"/>
</dbReference>
<feature type="transmembrane region" description="Helical" evidence="7">
    <location>
        <begin position="431"/>
        <end position="452"/>
    </location>
</feature>
<accession>A0A0L1IMG8</accession>
<protein>
    <recommendedName>
        <fullName evidence="8">Major facilitator superfamily (MFS) profile domain-containing protein</fullName>
    </recommendedName>
</protein>
<evidence type="ECO:0000259" key="8">
    <source>
        <dbReference type="PROSITE" id="PS50850"/>
    </source>
</evidence>
<reference evidence="9 10" key="1">
    <citation type="submission" date="2014-06" db="EMBL/GenBank/DDBJ databases">
        <title>The Genome of the Aflatoxigenic Filamentous Fungus Aspergillus nomius.</title>
        <authorList>
            <person name="Moore M.G."/>
            <person name="Shannon B.M."/>
            <person name="Brian M.M."/>
        </authorList>
    </citation>
    <scope>NUCLEOTIDE SEQUENCE [LARGE SCALE GENOMIC DNA]</scope>
    <source>
        <strain evidence="9 10">NRRL 13137</strain>
    </source>
</reference>
<organism evidence="9 10">
    <name type="scientific">Aspergillus nomiae NRRL (strain ATCC 15546 / NRRL 13137 / CBS 260.88 / M93)</name>
    <dbReference type="NCBI Taxonomy" id="1509407"/>
    <lineage>
        <taxon>Eukaryota</taxon>
        <taxon>Fungi</taxon>
        <taxon>Dikarya</taxon>
        <taxon>Ascomycota</taxon>
        <taxon>Pezizomycotina</taxon>
        <taxon>Eurotiomycetes</taxon>
        <taxon>Eurotiomycetidae</taxon>
        <taxon>Eurotiales</taxon>
        <taxon>Aspergillaceae</taxon>
        <taxon>Aspergillus</taxon>
        <taxon>Aspergillus subgen. Circumdati</taxon>
    </lineage>
</organism>
<dbReference type="InterPro" id="IPR036259">
    <property type="entry name" value="MFS_trans_sf"/>
</dbReference>
<keyword evidence="5 7" id="KW-1133">Transmembrane helix</keyword>
<dbReference type="PROSITE" id="PS50850">
    <property type="entry name" value="MFS"/>
    <property type="match status" value="1"/>
</dbReference>
<dbReference type="GeneID" id="26812291"/>
<sequence>MHQNDLQMNYASRASPPWKLEFRSSRRFVISVVAMAVFTDVFIYGMIVPILPVVLKTRVVVPDDQLQQWMAIMLAAFGGAIFVGSPIFGYFADKGTSRQVPFIFGLLALGGSTIMFWVARSLSSLVIARVLQGLSAAVVWTVGMALVVDTVGKDQVGAAMGYVSMAMTVGTVFGPFIGGVVLSRISYDAVFTIAVGLVVLDILLRLFMIEQKTALKWTQPQIANETESLLSSADETGNGVYQATRQDRSDQISANTCHSVCWPEVSGEPISSGRTSTLPPIVRLMCSSSVLLFFGATIVDAILWSSFDTVLPLHVMETFNWSPFWVGVCFLPLFAPSFFSPLVGDAVDRYGSRTIAFLGFLLDFPTFFLLRLITHDTTQDQILLYIFLFIAGIASTLQMVSLMTEVSLVVERQEKESPGIFGNQGGMGQAYGLFNVAWSGGQVLGPLIAGLLSDRGGWVTMVSVFGTMSGVTAVVIGFSDKKVLRCFGQRT</sequence>
<dbReference type="GO" id="GO:0022857">
    <property type="term" value="F:transmembrane transporter activity"/>
    <property type="evidence" value="ECO:0007669"/>
    <property type="project" value="InterPro"/>
</dbReference>
<comment type="subcellular location">
    <subcellularLocation>
        <location evidence="1">Membrane</location>
        <topology evidence="1">Multi-pass membrane protein</topology>
    </subcellularLocation>
</comment>
<feature type="transmembrane region" description="Helical" evidence="7">
    <location>
        <begin position="385"/>
        <end position="410"/>
    </location>
</feature>
<name>A0A0L1IMG8_ASPN3</name>
<evidence type="ECO:0000256" key="2">
    <source>
        <dbReference type="ARBA" id="ARBA00006829"/>
    </source>
</evidence>
<dbReference type="SUPFAM" id="SSF103473">
    <property type="entry name" value="MFS general substrate transporter"/>
    <property type="match status" value="1"/>
</dbReference>
<dbReference type="AlphaFoldDB" id="A0A0L1IMG8"/>
<dbReference type="PANTHER" id="PTHR23506:SF23">
    <property type="entry name" value="GH10249P"/>
    <property type="match status" value="1"/>
</dbReference>
<keyword evidence="3" id="KW-0813">Transport</keyword>
<dbReference type="Proteomes" id="UP000037505">
    <property type="component" value="Unassembled WGS sequence"/>
</dbReference>
<feature type="transmembrane region" description="Helical" evidence="7">
    <location>
        <begin position="125"/>
        <end position="148"/>
    </location>
</feature>
<feature type="transmembrane region" description="Helical" evidence="7">
    <location>
        <begin position="281"/>
        <end position="304"/>
    </location>
</feature>
<evidence type="ECO:0000256" key="6">
    <source>
        <dbReference type="ARBA" id="ARBA00023136"/>
    </source>
</evidence>
<dbReference type="STRING" id="1509407.A0A0L1IMG8"/>
<dbReference type="RefSeq" id="XP_015401296.1">
    <property type="nucleotide sequence ID" value="XM_015555743.1"/>
</dbReference>
<feature type="transmembrane region" description="Helical" evidence="7">
    <location>
        <begin position="66"/>
        <end position="88"/>
    </location>
</feature>
<gene>
    <name evidence="9" type="ORF">ANOM_010487</name>
</gene>
<evidence type="ECO:0000256" key="4">
    <source>
        <dbReference type="ARBA" id="ARBA00022692"/>
    </source>
</evidence>
<keyword evidence="4 7" id="KW-0812">Transmembrane</keyword>
<evidence type="ECO:0000313" key="10">
    <source>
        <dbReference type="Proteomes" id="UP000037505"/>
    </source>
</evidence>
<dbReference type="Pfam" id="PF07690">
    <property type="entry name" value="MFS_1"/>
    <property type="match status" value="2"/>
</dbReference>
<dbReference type="EMBL" id="JNOM01000621">
    <property type="protein sequence ID" value="KNG80373.1"/>
    <property type="molecule type" value="Genomic_DNA"/>
</dbReference>
<keyword evidence="10" id="KW-1185">Reference proteome</keyword>
<comment type="caution">
    <text evidence="9">The sequence shown here is derived from an EMBL/GenBank/DDBJ whole genome shotgun (WGS) entry which is preliminary data.</text>
</comment>
<proteinExistence type="inferred from homology"/>
<evidence type="ECO:0000256" key="7">
    <source>
        <dbReference type="SAM" id="Phobius"/>
    </source>
</evidence>
<evidence type="ECO:0000256" key="3">
    <source>
        <dbReference type="ARBA" id="ARBA00022448"/>
    </source>
</evidence>
<keyword evidence="6 7" id="KW-0472">Membrane</keyword>
<evidence type="ECO:0000256" key="1">
    <source>
        <dbReference type="ARBA" id="ARBA00004141"/>
    </source>
</evidence>
<feature type="transmembrane region" description="Helical" evidence="7">
    <location>
        <begin position="100"/>
        <end position="119"/>
    </location>
</feature>
<dbReference type="CDD" id="cd17325">
    <property type="entry name" value="MFS_MdtG_SLC18_like"/>
    <property type="match status" value="1"/>
</dbReference>
<feature type="transmembrane region" description="Helical" evidence="7">
    <location>
        <begin position="355"/>
        <end position="373"/>
    </location>
</feature>
<dbReference type="InterPro" id="IPR011701">
    <property type="entry name" value="MFS"/>
</dbReference>
<feature type="transmembrane region" description="Helical" evidence="7">
    <location>
        <begin position="189"/>
        <end position="208"/>
    </location>
</feature>
<dbReference type="PRINTS" id="PR01035">
    <property type="entry name" value="TCRTETA"/>
</dbReference>
<dbReference type="OrthoDB" id="5086884at2759"/>
<feature type="transmembrane region" description="Helical" evidence="7">
    <location>
        <begin position="160"/>
        <end position="183"/>
    </location>
</feature>
<dbReference type="InterPro" id="IPR001958">
    <property type="entry name" value="Tet-R_TetA/multi-R_MdtG-like"/>
</dbReference>
<dbReference type="InterPro" id="IPR020846">
    <property type="entry name" value="MFS_dom"/>
</dbReference>
<dbReference type="PANTHER" id="PTHR23506">
    <property type="entry name" value="GH10249P"/>
    <property type="match status" value="1"/>
</dbReference>
<comment type="similarity">
    <text evidence="2">Belongs to the major facilitator superfamily. Vesicular transporter family.</text>
</comment>
<feature type="transmembrane region" description="Helical" evidence="7">
    <location>
        <begin position="324"/>
        <end position="343"/>
    </location>
</feature>